<evidence type="ECO:0000256" key="2">
    <source>
        <dbReference type="ARBA" id="ARBA00022475"/>
    </source>
</evidence>
<dbReference type="EMBL" id="JBIACJ010000013">
    <property type="protein sequence ID" value="MFE8698316.1"/>
    <property type="molecule type" value="Genomic_DNA"/>
</dbReference>
<organism evidence="8 9">
    <name type="scientific">Cytobacillus mangrovibacter</name>
    <dbReference type="NCBI Taxonomy" id="3299024"/>
    <lineage>
        <taxon>Bacteria</taxon>
        <taxon>Bacillati</taxon>
        <taxon>Bacillota</taxon>
        <taxon>Bacilli</taxon>
        <taxon>Bacillales</taxon>
        <taxon>Bacillaceae</taxon>
        <taxon>Cytobacillus</taxon>
    </lineage>
</organism>
<accession>A0ABW6K2B1</accession>
<dbReference type="PIRSF" id="PIRSF018968">
    <property type="entry name" value="ABC_permease_BceB"/>
    <property type="match status" value="1"/>
</dbReference>
<feature type="transmembrane region" description="Helical" evidence="6">
    <location>
        <begin position="18"/>
        <end position="37"/>
    </location>
</feature>
<dbReference type="InterPro" id="IPR027022">
    <property type="entry name" value="ABC_permease_BceB-typ"/>
</dbReference>
<dbReference type="PANTHER" id="PTHR46795">
    <property type="entry name" value="ABC TRANSPORTER PERMEASE-RELATED-RELATED"/>
    <property type="match status" value="1"/>
</dbReference>
<dbReference type="PANTHER" id="PTHR46795:SF3">
    <property type="entry name" value="ABC TRANSPORTER PERMEASE"/>
    <property type="match status" value="1"/>
</dbReference>
<feature type="transmembrane region" description="Helical" evidence="6">
    <location>
        <begin position="194"/>
        <end position="214"/>
    </location>
</feature>
<feature type="transmembrane region" description="Helical" evidence="6">
    <location>
        <begin position="286"/>
        <end position="309"/>
    </location>
</feature>
<feature type="transmembrane region" description="Helical" evidence="6">
    <location>
        <begin position="571"/>
        <end position="592"/>
    </location>
</feature>
<evidence type="ECO:0000256" key="4">
    <source>
        <dbReference type="ARBA" id="ARBA00022989"/>
    </source>
</evidence>
<evidence type="ECO:0000256" key="1">
    <source>
        <dbReference type="ARBA" id="ARBA00004651"/>
    </source>
</evidence>
<comment type="caution">
    <text evidence="8">The sequence shown here is derived from an EMBL/GenBank/DDBJ whole genome shotgun (WGS) entry which is preliminary data.</text>
</comment>
<keyword evidence="3 6" id="KW-0812">Transmembrane</keyword>
<name>A0ABW6K2B1_9BACI</name>
<feature type="transmembrane region" description="Helical" evidence="6">
    <location>
        <begin position="147"/>
        <end position="173"/>
    </location>
</feature>
<evidence type="ECO:0000259" key="7">
    <source>
        <dbReference type="Pfam" id="PF02687"/>
    </source>
</evidence>
<feature type="domain" description="ABC3 transporter permease C-terminal" evidence="7">
    <location>
        <begin position="61"/>
        <end position="175"/>
    </location>
</feature>
<evidence type="ECO:0000256" key="6">
    <source>
        <dbReference type="PIRNR" id="PIRNR018968"/>
    </source>
</evidence>
<keyword evidence="9" id="KW-1185">Reference proteome</keyword>
<dbReference type="Pfam" id="PF02687">
    <property type="entry name" value="FtsX"/>
    <property type="match status" value="2"/>
</dbReference>
<dbReference type="RefSeq" id="WP_389222591.1">
    <property type="nucleotide sequence ID" value="NZ_JBIACJ010000013.1"/>
</dbReference>
<evidence type="ECO:0000256" key="3">
    <source>
        <dbReference type="ARBA" id="ARBA00022692"/>
    </source>
</evidence>
<reference evidence="8 9" key="1">
    <citation type="submission" date="2024-08" db="EMBL/GenBank/DDBJ databases">
        <title>Two novel Cytobacillus novel species.</title>
        <authorList>
            <person name="Liu G."/>
        </authorList>
    </citation>
    <scope>NUCLEOTIDE SEQUENCE [LARGE SCALE GENOMIC DNA]</scope>
    <source>
        <strain evidence="8 9">FJAT-53684</strain>
    </source>
</reference>
<feature type="transmembrane region" description="Helical" evidence="6">
    <location>
        <begin position="57"/>
        <end position="80"/>
    </location>
</feature>
<feature type="transmembrane region" description="Helical" evidence="6">
    <location>
        <begin position="604"/>
        <end position="624"/>
    </location>
</feature>
<feature type="transmembrane region" description="Helical" evidence="6">
    <location>
        <begin position="226"/>
        <end position="245"/>
    </location>
</feature>
<comment type="similarity">
    <text evidence="6">Belongs to the ABC-4 integral membrane protein family.</text>
</comment>
<gene>
    <name evidence="8" type="ORF">ACFYKT_18500</name>
</gene>
<dbReference type="InterPro" id="IPR003838">
    <property type="entry name" value="ABC3_permease_C"/>
</dbReference>
<protein>
    <submittedName>
        <fullName evidence="8">ABC transporter permease</fullName>
    </submittedName>
</protein>
<feature type="domain" description="ABC3 transporter permease C-terminal" evidence="7">
    <location>
        <begin position="521"/>
        <end position="628"/>
    </location>
</feature>
<evidence type="ECO:0000313" key="9">
    <source>
        <dbReference type="Proteomes" id="UP001601058"/>
    </source>
</evidence>
<feature type="transmembrane region" description="Helical" evidence="6">
    <location>
        <begin position="516"/>
        <end position="536"/>
    </location>
</feature>
<keyword evidence="6" id="KW-0813">Transport</keyword>
<keyword evidence="5 6" id="KW-0472">Membrane</keyword>
<keyword evidence="2 6" id="KW-1003">Cell membrane</keyword>
<evidence type="ECO:0000256" key="5">
    <source>
        <dbReference type="ARBA" id="ARBA00023136"/>
    </source>
</evidence>
<sequence>MTLFSLAKSNIRGNFKSYLLYFLSMIFSVVIYYTFVSLQYSTEIQIGLESSQNLSSIFLQASIILILFVAVFILYSNSFFTRKRKREIGLYSLLGLRKKTIGIMLFYENLIMGAVSIVIGIIAGTFLSKLFSMILLKLMGSTIDVGMTVSIESIVSTIIVFGLIFLITSIRGYRLIYRFKLIELFQAEKEGEQIPKASVIAASCAIGILGVSYWLLLQPIISDTQYLINLTLITIGLVIGTYLLFRSVTVFLLRAVQKNKTHYFKGMNLIGTSQLLYRIKGNARTLTMISLLSAVTLSVISTAYSMYYFNEQRVNEFLPFSYVHLSQDEESNQMIESIIEGDKAHPVEGRLEVPIIEIETNFQIPGDDYLTNPVRLIAETTFNKAVNILNWKDEVKLSRNETAVIKPRLTEQTMANYKGHEITLKFAEEKRTFSFVDMKVGSILPWSYPDFYLIVNDEVFDEIAQLKAPIVYHAYKVEDHKTTEMTAKQLLSLETEQMYTYYKEYKEGLEMSGVNLFLLGFLGLVFLAATGSMIYFKQLTEAHSDIERYRVLRKIGVSKREVYSTIMKQSFFVLALPLVVGLVHSMMILEAVKKLYGASYYDLTVPMLTSMAAYVIIYLGYYVLTVKTYNNIVNK</sequence>
<comment type="subcellular location">
    <subcellularLocation>
        <location evidence="1 6">Cell membrane</location>
        <topology evidence="1 6">Multi-pass membrane protein</topology>
    </subcellularLocation>
</comment>
<proteinExistence type="inferred from homology"/>
<keyword evidence="4 6" id="KW-1133">Transmembrane helix</keyword>
<feature type="transmembrane region" description="Helical" evidence="6">
    <location>
        <begin position="101"/>
        <end position="127"/>
    </location>
</feature>
<dbReference type="Proteomes" id="UP001601058">
    <property type="component" value="Unassembled WGS sequence"/>
</dbReference>
<evidence type="ECO:0000313" key="8">
    <source>
        <dbReference type="EMBL" id="MFE8698316.1"/>
    </source>
</evidence>
<dbReference type="InterPro" id="IPR052536">
    <property type="entry name" value="ABC-4_Integral_Memb_Prot"/>
</dbReference>